<reference evidence="4" key="1">
    <citation type="submission" date="2023-07" db="EMBL/GenBank/DDBJ databases">
        <title>30 novel species of actinomycetes from the DSMZ collection.</title>
        <authorList>
            <person name="Nouioui I."/>
        </authorList>
    </citation>
    <scope>NUCLEOTIDE SEQUENCE [LARGE SCALE GENOMIC DNA]</scope>
    <source>
        <strain evidence="4">DSM 41636</strain>
    </source>
</reference>
<comment type="caution">
    <text evidence="3">The sequence shown here is derived from an EMBL/GenBank/DDBJ whole genome shotgun (WGS) entry which is preliminary data.</text>
</comment>
<evidence type="ECO:0000256" key="1">
    <source>
        <dbReference type="SAM" id="MobiDB-lite"/>
    </source>
</evidence>
<keyword evidence="4" id="KW-1185">Reference proteome</keyword>
<gene>
    <name evidence="3" type="ORF">RM705_16095</name>
</gene>
<protein>
    <submittedName>
        <fullName evidence="3">Uncharacterized protein</fullName>
    </submittedName>
</protein>
<evidence type="ECO:0000313" key="4">
    <source>
        <dbReference type="Proteomes" id="UP001183881"/>
    </source>
</evidence>
<evidence type="ECO:0000313" key="3">
    <source>
        <dbReference type="EMBL" id="MDT0396194.1"/>
    </source>
</evidence>
<feature type="transmembrane region" description="Helical" evidence="2">
    <location>
        <begin position="53"/>
        <end position="81"/>
    </location>
</feature>
<evidence type="ECO:0000256" key="2">
    <source>
        <dbReference type="SAM" id="Phobius"/>
    </source>
</evidence>
<dbReference type="RefSeq" id="WP_311644511.1">
    <property type="nucleotide sequence ID" value="NZ_JAVRFA010000016.1"/>
</dbReference>
<dbReference type="Proteomes" id="UP001183881">
    <property type="component" value="Unassembled WGS sequence"/>
</dbReference>
<keyword evidence="2" id="KW-1133">Transmembrane helix</keyword>
<proteinExistence type="predicted"/>
<name>A0ABU2PYW9_9ACTN</name>
<sequence length="184" mass="19162">MEQDTTRPPDRPGPLRAVASGLRQLPGAERVGKAAEGALDAIGAVSPRGRRMAVYAGAGVLGVAGVVEWPVALTGAAVAWLTRPRPARGRTAEPLPGAPARADGPRETADQAPPVEPTGPGDRLALSRRREGRTERPVREQPAKVGDTATASALKQVAEAARNHGPHTERDTAAEQPRDARHSG</sequence>
<accession>A0ABU2PYW9</accession>
<feature type="region of interest" description="Disordered" evidence="1">
    <location>
        <begin position="82"/>
        <end position="184"/>
    </location>
</feature>
<organism evidence="3 4">
    <name type="scientific">Streptomyces edwardsiae</name>
    <dbReference type="NCBI Taxonomy" id="3075527"/>
    <lineage>
        <taxon>Bacteria</taxon>
        <taxon>Bacillati</taxon>
        <taxon>Actinomycetota</taxon>
        <taxon>Actinomycetes</taxon>
        <taxon>Kitasatosporales</taxon>
        <taxon>Streptomycetaceae</taxon>
        <taxon>Streptomyces</taxon>
    </lineage>
</organism>
<feature type="compositionally biased region" description="Basic and acidic residues" evidence="1">
    <location>
        <begin position="166"/>
        <end position="184"/>
    </location>
</feature>
<feature type="compositionally biased region" description="Basic and acidic residues" evidence="1">
    <location>
        <begin position="128"/>
        <end position="142"/>
    </location>
</feature>
<keyword evidence="2" id="KW-0472">Membrane</keyword>
<dbReference type="EMBL" id="JAVRFA010000016">
    <property type="protein sequence ID" value="MDT0396194.1"/>
    <property type="molecule type" value="Genomic_DNA"/>
</dbReference>
<keyword evidence="2" id="KW-0812">Transmembrane</keyword>